<dbReference type="PANTHER" id="PTHR43031:SF1">
    <property type="entry name" value="PYRIDINE NUCLEOTIDE-DISULPHIDE OXIDOREDUCTASE"/>
    <property type="match status" value="1"/>
</dbReference>
<dbReference type="InterPro" id="IPR050229">
    <property type="entry name" value="GlpE_sulfurtransferase"/>
</dbReference>
<dbReference type="SUPFAM" id="SSF52821">
    <property type="entry name" value="Rhodanese/Cell cycle control phosphatase"/>
    <property type="match status" value="1"/>
</dbReference>
<dbReference type="AlphaFoldDB" id="A0A2H1YJ80"/>
<dbReference type="Proteomes" id="UP000234211">
    <property type="component" value="Unassembled WGS sequence"/>
</dbReference>
<reference evidence="3" key="1">
    <citation type="submission" date="2017-11" db="EMBL/GenBank/DDBJ databases">
        <authorList>
            <person name="Duchaud E."/>
        </authorList>
    </citation>
    <scope>NUCLEOTIDE SEQUENCE [LARGE SCALE GENOMIC DNA]</scope>
    <source>
        <strain evidence="3">Tenacibaculum sp. TNO020</strain>
    </source>
</reference>
<dbReference type="PROSITE" id="PS51257">
    <property type="entry name" value="PROKAR_LIPOPROTEIN"/>
    <property type="match status" value="1"/>
</dbReference>
<dbReference type="SMART" id="SM00450">
    <property type="entry name" value="RHOD"/>
    <property type="match status" value="1"/>
</dbReference>
<organism evidence="2 3">
    <name type="scientific">Tenacibaculum piscium</name>
    <dbReference type="NCBI Taxonomy" id="1458515"/>
    <lineage>
        <taxon>Bacteria</taxon>
        <taxon>Pseudomonadati</taxon>
        <taxon>Bacteroidota</taxon>
        <taxon>Flavobacteriia</taxon>
        <taxon>Flavobacteriales</taxon>
        <taxon>Flavobacteriaceae</taxon>
        <taxon>Tenacibaculum</taxon>
    </lineage>
</organism>
<protein>
    <recommendedName>
        <fullName evidence="1">Rhodanese domain-containing protein</fullName>
    </recommendedName>
</protein>
<dbReference type="PANTHER" id="PTHR43031">
    <property type="entry name" value="FAD-DEPENDENT OXIDOREDUCTASE"/>
    <property type="match status" value="1"/>
</dbReference>
<evidence type="ECO:0000313" key="3">
    <source>
        <dbReference type="Proteomes" id="UP000234211"/>
    </source>
</evidence>
<dbReference type="CDD" id="cd00158">
    <property type="entry name" value="RHOD"/>
    <property type="match status" value="1"/>
</dbReference>
<dbReference type="Pfam" id="PF00581">
    <property type="entry name" value="Rhodanese"/>
    <property type="match status" value="1"/>
</dbReference>
<keyword evidence="3" id="KW-1185">Reference proteome</keyword>
<feature type="domain" description="Rhodanese" evidence="1">
    <location>
        <begin position="39"/>
        <end position="125"/>
    </location>
</feature>
<accession>A0A2H1YJ80</accession>
<gene>
    <name evidence="2" type="ORF">TNO020_440318</name>
</gene>
<proteinExistence type="predicted"/>
<dbReference type="InterPro" id="IPR001763">
    <property type="entry name" value="Rhodanese-like_dom"/>
</dbReference>
<dbReference type="InterPro" id="IPR036873">
    <property type="entry name" value="Rhodanese-like_dom_sf"/>
</dbReference>
<dbReference type="OrthoDB" id="9808735at2"/>
<evidence type="ECO:0000313" key="2">
    <source>
        <dbReference type="EMBL" id="SOS75533.1"/>
    </source>
</evidence>
<name>A0A2H1YJ80_9FLAO</name>
<dbReference type="PROSITE" id="PS50206">
    <property type="entry name" value="RHODANESE_3"/>
    <property type="match status" value="1"/>
</dbReference>
<evidence type="ECO:0000259" key="1">
    <source>
        <dbReference type="PROSITE" id="PS50206"/>
    </source>
</evidence>
<dbReference type="Gene3D" id="3.40.250.10">
    <property type="entry name" value="Rhodanese-like domain"/>
    <property type="match status" value="1"/>
</dbReference>
<dbReference type="RefSeq" id="WP_101918156.1">
    <property type="nucleotide sequence ID" value="NZ_OENF01000039.1"/>
</dbReference>
<sequence length="129" mass="14797">MKKYLVFIALIFTVLTSCKSQENNIKNTTVADLQKITQTSKKIQLLDVRTPEECSQGIIKDAIMINIFADDFEEIALKKLDKTKPVYVYCRSGRRSVSASVRLKKRGFDVYNILGGYIDYQKFTSTKKQ</sequence>
<dbReference type="EMBL" id="OENF01000039">
    <property type="protein sequence ID" value="SOS75533.1"/>
    <property type="molecule type" value="Genomic_DNA"/>
</dbReference>